<evidence type="ECO:0000313" key="3">
    <source>
        <dbReference type="Proteomes" id="UP000037982"/>
    </source>
</evidence>
<dbReference type="RefSeq" id="WP_053924182.1">
    <property type="nucleotide sequence ID" value="NZ_LGKG01000124.1"/>
</dbReference>
<dbReference type="PROSITE" id="PS51819">
    <property type="entry name" value="VOC"/>
    <property type="match status" value="1"/>
</dbReference>
<dbReference type="Proteomes" id="UP000037982">
    <property type="component" value="Unassembled WGS sequence"/>
</dbReference>
<evidence type="ECO:0000259" key="1">
    <source>
        <dbReference type="PROSITE" id="PS51819"/>
    </source>
</evidence>
<dbReference type="AlphaFoldDB" id="A0A0N1JYI1"/>
<keyword evidence="3" id="KW-1185">Reference proteome</keyword>
<proteinExistence type="predicted"/>
<dbReference type="InterPro" id="IPR041581">
    <property type="entry name" value="Glyoxalase_6"/>
</dbReference>
<dbReference type="PANTHER" id="PTHR35908">
    <property type="entry name" value="HYPOTHETICAL FUSION PROTEIN"/>
    <property type="match status" value="1"/>
</dbReference>
<comment type="caution">
    <text evidence="2">The sequence shown here is derived from an EMBL/GenBank/DDBJ whole genome shotgun (WGS) entry which is preliminary data.</text>
</comment>
<organism evidence="2 3">
    <name type="scientific">Streptomyces chattanoogensis</name>
    <dbReference type="NCBI Taxonomy" id="66876"/>
    <lineage>
        <taxon>Bacteria</taxon>
        <taxon>Bacillati</taxon>
        <taxon>Actinomycetota</taxon>
        <taxon>Actinomycetes</taxon>
        <taxon>Kitasatosporales</taxon>
        <taxon>Streptomycetaceae</taxon>
        <taxon>Streptomyces</taxon>
    </lineage>
</organism>
<dbReference type="Gene3D" id="3.10.180.10">
    <property type="entry name" value="2,3-Dihydroxybiphenyl 1,2-Dioxygenase, domain 1"/>
    <property type="match status" value="1"/>
</dbReference>
<evidence type="ECO:0000313" key="2">
    <source>
        <dbReference type="EMBL" id="KPC63756.1"/>
    </source>
</evidence>
<dbReference type="CDD" id="cd06587">
    <property type="entry name" value="VOC"/>
    <property type="match status" value="1"/>
</dbReference>
<sequence>MALIELGVTVLDCPDPWALAGFYAEMLGWHVEGGDDASDDDWVEVVGPGGRTLAFQQVAGDYRRPDWPGQDQPQQLHLDFDVRTADIDEAEAKVIRLGATLVQPDDGKRDFRVYLDPAGHPFCLCMK</sequence>
<reference evidence="3" key="1">
    <citation type="submission" date="2015-07" db="EMBL/GenBank/DDBJ databases">
        <authorList>
            <person name="Ju K.-S."/>
            <person name="Doroghazi J.R."/>
            <person name="Metcalf W.W."/>
        </authorList>
    </citation>
    <scope>NUCLEOTIDE SEQUENCE [LARGE SCALE GENOMIC DNA]</scope>
    <source>
        <strain evidence="3">NRRL ISP-5002</strain>
    </source>
</reference>
<name>A0A0N1JYI1_9ACTN</name>
<dbReference type="EMBL" id="LGKG01000124">
    <property type="protein sequence ID" value="KPC63756.1"/>
    <property type="molecule type" value="Genomic_DNA"/>
</dbReference>
<dbReference type="InterPro" id="IPR037523">
    <property type="entry name" value="VOC_core"/>
</dbReference>
<gene>
    <name evidence="2" type="ORF">ADL29_15205</name>
</gene>
<feature type="domain" description="VOC" evidence="1">
    <location>
        <begin position="5"/>
        <end position="127"/>
    </location>
</feature>
<dbReference type="PANTHER" id="PTHR35908:SF1">
    <property type="entry name" value="CONSERVED PROTEIN"/>
    <property type="match status" value="1"/>
</dbReference>
<dbReference type="SUPFAM" id="SSF54593">
    <property type="entry name" value="Glyoxalase/Bleomycin resistance protein/Dihydroxybiphenyl dioxygenase"/>
    <property type="match status" value="1"/>
</dbReference>
<dbReference type="InterPro" id="IPR029068">
    <property type="entry name" value="Glyas_Bleomycin-R_OHBP_Dase"/>
</dbReference>
<accession>A0A0N1JYI1</accession>
<dbReference type="Pfam" id="PF18029">
    <property type="entry name" value="Glyoxalase_6"/>
    <property type="match status" value="1"/>
</dbReference>
<protein>
    <submittedName>
        <fullName evidence="2">Glyoxalase</fullName>
    </submittedName>
</protein>
<dbReference type="PATRIC" id="fig|66876.3.peg.3345"/>